<protein>
    <submittedName>
        <fullName evidence="2">Uncharacterized protein</fullName>
    </submittedName>
</protein>
<dbReference type="Proteomes" id="UP000830671">
    <property type="component" value="Chromosome 10"/>
</dbReference>
<organism evidence="2 3">
    <name type="scientific">Colletotrichum lupini</name>
    <dbReference type="NCBI Taxonomy" id="145971"/>
    <lineage>
        <taxon>Eukaryota</taxon>
        <taxon>Fungi</taxon>
        <taxon>Dikarya</taxon>
        <taxon>Ascomycota</taxon>
        <taxon>Pezizomycotina</taxon>
        <taxon>Sordariomycetes</taxon>
        <taxon>Hypocreomycetidae</taxon>
        <taxon>Glomerellales</taxon>
        <taxon>Glomerellaceae</taxon>
        <taxon>Colletotrichum</taxon>
        <taxon>Colletotrichum acutatum species complex</taxon>
    </lineage>
</organism>
<dbReference type="AlphaFoldDB" id="A0A9Q8WAH0"/>
<accession>A0A9Q8WAH0</accession>
<feature type="region of interest" description="Disordered" evidence="1">
    <location>
        <begin position="1"/>
        <end position="25"/>
    </location>
</feature>
<dbReference type="KEGG" id="clup:CLUP02_17552"/>
<feature type="compositionally biased region" description="Polar residues" evidence="1">
    <location>
        <begin position="16"/>
        <end position="25"/>
    </location>
</feature>
<feature type="compositionally biased region" description="Polar residues" evidence="1">
    <location>
        <begin position="88"/>
        <end position="100"/>
    </location>
</feature>
<gene>
    <name evidence="2" type="ORF">CLUP02_17552</name>
</gene>
<name>A0A9Q8WAH0_9PEZI</name>
<evidence type="ECO:0000313" key="2">
    <source>
        <dbReference type="EMBL" id="UQC76041.1"/>
    </source>
</evidence>
<evidence type="ECO:0000256" key="1">
    <source>
        <dbReference type="SAM" id="MobiDB-lite"/>
    </source>
</evidence>
<dbReference type="EMBL" id="CP019472">
    <property type="protein sequence ID" value="UQC76041.1"/>
    <property type="molecule type" value="Genomic_DNA"/>
</dbReference>
<evidence type="ECO:0000313" key="3">
    <source>
        <dbReference type="Proteomes" id="UP000830671"/>
    </source>
</evidence>
<sequence>MTLPLPGFPILGSPPKNGQSNVPTDHNFTIRGTLPPESRAPAITETIPRTPPHQELARSIAAGWPRVRLKPKTQMDKSQTQLPCNIIRSSTPWAQDSPESQGRGVSREKGTKKGSSANLAQTQSDIGRWCYPTHTNRRTPQPIFGTSDSFDCKTSRSFGLLLSMRELFGAVDCFSGKRVGKQRGCIRSRGDPEPSIIPTSFEREANASLQALVAEAPETARWAQIFLIFLPLKPFATSMTAPPAPRYFFQLTYTMWKAHLELILHKYPHRHTLDLTYQDRSRVEGNELRLDHMTAKEYSFALDNKTPI</sequence>
<reference evidence="2" key="1">
    <citation type="journal article" date="2021" name="Mol. Plant Microbe Interact.">
        <title>Complete Genome Sequence of the Plant-Pathogenic Fungus Colletotrichum lupini.</title>
        <authorList>
            <person name="Baroncelli R."/>
            <person name="Pensec F."/>
            <person name="Da Lio D."/>
            <person name="Boufleur T."/>
            <person name="Vicente I."/>
            <person name="Sarrocco S."/>
            <person name="Picot A."/>
            <person name="Baraldi E."/>
            <person name="Sukno S."/>
            <person name="Thon M."/>
            <person name="Le Floch G."/>
        </authorList>
    </citation>
    <scope>NUCLEOTIDE SEQUENCE</scope>
    <source>
        <strain evidence="2">IMI 504893</strain>
    </source>
</reference>
<dbReference type="GeneID" id="73351470"/>
<dbReference type="RefSeq" id="XP_049137684.1">
    <property type="nucleotide sequence ID" value="XM_049296460.1"/>
</dbReference>
<feature type="region of interest" description="Disordered" evidence="1">
    <location>
        <begin position="88"/>
        <end position="119"/>
    </location>
</feature>
<proteinExistence type="predicted"/>
<keyword evidence="3" id="KW-1185">Reference proteome</keyword>